<dbReference type="InterPro" id="IPR036673">
    <property type="entry name" value="Cyanovirin-N_sf"/>
</dbReference>
<dbReference type="Gene3D" id="2.30.60.10">
    <property type="entry name" value="Cyanovirin-N"/>
    <property type="match status" value="1"/>
</dbReference>
<name>A0AAV9XG17_9PEZI</name>
<protein>
    <recommendedName>
        <fullName evidence="2">Cyanovirin-N domain-containing protein</fullName>
    </recommendedName>
</protein>
<proteinExistence type="predicted"/>
<dbReference type="Pfam" id="PF08881">
    <property type="entry name" value="CVNH"/>
    <property type="match status" value="1"/>
</dbReference>
<dbReference type="EMBL" id="JAVHJO010000005">
    <property type="protein sequence ID" value="KAK6540074.1"/>
    <property type="molecule type" value="Genomic_DNA"/>
</dbReference>
<dbReference type="AlphaFoldDB" id="A0AAV9XG17"/>
<dbReference type="PROSITE" id="PS51257">
    <property type="entry name" value="PROKAR_LIPOPROTEIN"/>
    <property type="match status" value="1"/>
</dbReference>
<feature type="domain" description="Cyanovirin-N" evidence="2">
    <location>
        <begin position="26"/>
        <end position="130"/>
    </location>
</feature>
<keyword evidence="4" id="KW-1185">Reference proteome</keyword>
<dbReference type="Proteomes" id="UP001365542">
    <property type="component" value="Unassembled WGS sequence"/>
</dbReference>
<reference evidence="3 4" key="1">
    <citation type="submission" date="2019-10" db="EMBL/GenBank/DDBJ databases">
        <authorList>
            <person name="Palmer J.M."/>
        </authorList>
    </citation>
    <scope>NUCLEOTIDE SEQUENCE [LARGE SCALE GENOMIC DNA]</scope>
    <source>
        <strain evidence="3 4">TWF694</strain>
    </source>
</reference>
<feature type="signal peptide" evidence="1">
    <location>
        <begin position="1"/>
        <end position="24"/>
    </location>
</feature>
<keyword evidence="1" id="KW-0732">Signal</keyword>
<gene>
    <name evidence="3" type="ORF">TWF694_008904</name>
</gene>
<comment type="caution">
    <text evidence="3">The sequence shown here is derived from an EMBL/GenBank/DDBJ whole genome shotgun (WGS) entry which is preliminary data.</text>
</comment>
<evidence type="ECO:0000259" key="2">
    <source>
        <dbReference type="SMART" id="SM01111"/>
    </source>
</evidence>
<feature type="chain" id="PRO_5043821791" description="Cyanovirin-N domain-containing protein" evidence="1">
    <location>
        <begin position="25"/>
        <end position="132"/>
    </location>
</feature>
<dbReference type="SMART" id="SM01111">
    <property type="entry name" value="CVNH"/>
    <property type="match status" value="1"/>
</dbReference>
<evidence type="ECO:0000256" key="1">
    <source>
        <dbReference type="SAM" id="SignalP"/>
    </source>
</evidence>
<organism evidence="3 4">
    <name type="scientific">Orbilia ellipsospora</name>
    <dbReference type="NCBI Taxonomy" id="2528407"/>
    <lineage>
        <taxon>Eukaryota</taxon>
        <taxon>Fungi</taxon>
        <taxon>Dikarya</taxon>
        <taxon>Ascomycota</taxon>
        <taxon>Pezizomycotina</taxon>
        <taxon>Orbiliomycetes</taxon>
        <taxon>Orbiliales</taxon>
        <taxon>Orbiliaceae</taxon>
        <taxon>Orbilia</taxon>
    </lineage>
</organism>
<dbReference type="SUPFAM" id="SSF51322">
    <property type="entry name" value="Cyanovirin-N"/>
    <property type="match status" value="1"/>
</dbReference>
<accession>A0AAV9XG17</accession>
<sequence length="132" mass="13963">MKVSSYASPAFRLTLLGFTASVQAGGFLSSCTSIGYYPSLGDKPVGASCRTSDGHYLYSEANTMSYIGNINGILKAHSGGYGASCQNCGVNPSNPSLYYLICQCNGPNGWATTHIDLNLYLSNKNGNLAWDP</sequence>
<dbReference type="InterPro" id="IPR011058">
    <property type="entry name" value="Cyanovirin-N"/>
</dbReference>
<evidence type="ECO:0000313" key="3">
    <source>
        <dbReference type="EMBL" id="KAK6540074.1"/>
    </source>
</evidence>
<evidence type="ECO:0000313" key="4">
    <source>
        <dbReference type="Proteomes" id="UP001365542"/>
    </source>
</evidence>